<protein>
    <submittedName>
        <fullName evidence="1">Uncharacterized protein</fullName>
    </submittedName>
</protein>
<dbReference type="Proteomes" id="UP001162501">
    <property type="component" value="Chromosome 20"/>
</dbReference>
<dbReference type="EMBL" id="OX596104">
    <property type="protein sequence ID" value="CAN0037302.1"/>
    <property type="molecule type" value="Genomic_DNA"/>
</dbReference>
<proteinExistence type="predicted"/>
<reference evidence="1" key="1">
    <citation type="submission" date="2023-05" db="EMBL/GenBank/DDBJ databases">
        <authorList>
            <consortium name="ELIXIR-Norway"/>
        </authorList>
    </citation>
    <scope>NUCLEOTIDE SEQUENCE</scope>
</reference>
<evidence type="ECO:0000313" key="1">
    <source>
        <dbReference type="EMBL" id="CAN0037302.1"/>
    </source>
</evidence>
<name>A0AC59YWK8_RANTA</name>
<accession>A0AC59YWK8</accession>
<organism evidence="1 2">
    <name type="scientific">Rangifer tarandus platyrhynchus</name>
    <name type="common">Svalbard reindeer</name>
    <dbReference type="NCBI Taxonomy" id="3082113"/>
    <lineage>
        <taxon>Eukaryota</taxon>
        <taxon>Metazoa</taxon>
        <taxon>Chordata</taxon>
        <taxon>Craniata</taxon>
        <taxon>Vertebrata</taxon>
        <taxon>Euteleostomi</taxon>
        <taxon>Mammalia</taxon>
        <taxon>Eutheria</taxon>
        <taxon>Laurasiatheria</taxon>
        <taxon>Artiodactyla</taxon>
        <taxon>Ruminantia</taxon>
        <taxon>Pecora</taxon>
        <taxon>Cervidae</taxon>
        <taxon>Odocoileinae</taxon>
        <taxon>Rangifer</taxon>
    </lineage>
</organism>
<reference evidence="1" key="2">
    <citation type="submission" date="2025-03" db="EMBL/GenBank/DDBJ databases">
        <authorList>
            <consortium name="ELIXIR-Norway"/>
            <consortium name="Elixir Norway"/>
        </authorList>
    </citation>
    <scope>NUCLEOTIDE SEQUENCE</scope>
</reference>
<evidence type="ECO:0000313" key="2">
    <source>
        <dbReference type="Proteomes" id="UP001162501"/>
    </source>
</evidence>
<sequence>MPPAPEHRIQAEAGPGLQVQIVRRVPSTLLSRSVSSAHAHGCHNPRFDPVLIYLLCPTVPTRAAGRISEDAGPSHSFSLGSRSTLVKAEGVYFGHVLNCTLSHILLQSHLHPALCSHPIASPSLIFFSCFN</sequence>
<gene>
    <name evidence="1" type="ORF">MRATA1EN22A_LOCUS11105</name>
</gene>